<name>A0A0C3SAP8_PHLG1</name>
<dbReference type="InterPro" id="IPR002893">
    <property type="entry name" value="Znf_MYND"/>
</dbReference>
<evidence type="ECO:0000256" key="2">
    <source>
        <dbReference type="ARBA" id="ARBA00022771"/>
    </source>
</evidence>
<dbReference type="Proteomes" id="UP000053257">
    <property type="component" value="Unassembled WGS sequence"/>
</dbReference>
<sequence>MSGLCHNCNEVKRCSRCRVATYCTKECQTQIPRASCHLRALLNGMSYSSIKSSIARWGDLLYHYSIVGLILQTIRPDILMHTGKQRPRTNLGLLNSVVMSDSMLR</sequence>
<dbReference type="GO" id="GO:0008270">
    <property type="term" value="F:zinc ion binding"/>
    <property type="evidence" value="ECO:0007669"/>
    <property type="project" value="UniProtKB-KW"/>
</dbReference>
<evidence type="ECO:0000256" key="1">
    <source>
        <dbReference type="ARBA" id="ARBA00022723"/>
    </source>
</evidence>
<organism evidence="5 6">
    <name type="scientific">Phlebiopsis gigantea (strain 11061_1 CR5-6)</name>
    <name type="common">White-rot fungus</name>
    <name type="synonym">Peniophora gigantea</name>
    <dbReference type="NCBI Taxonomy" id="745531"/>
    <lineage>
        <taxon>Eukaryota</taxon>
        <taxon>Fungi</taxon>
        <taxon>Dikarya</taxon>
        <taxon>Basidiomycota</taxon>
        <taxon>Agaricomycotina</taxon>
        <taxon>Agaricomycetes</taxon>
        <taxon>Polyporales</taxon>
        <taxon>Phanerochaetaceae</taxon>
        <taxon>Phlebiopsis</taxon>
    </lineage>
</organism>
<keyword evidence="1" id="KW-0479">Metal-binding</keyword>
<evidence type="ECO:0000313" key="6">
    <source>
        <dbReference type="Proteomes" id="UP000053257"/>
    </source>
</evidence>
<proteinExistence type="predicted"/>
<reference evidence="5 6" key="1">
    <citation type="journal article" date="2014" name="PLoS Genet.">
        <title>Analysis of the Phlebiopsis gigantea genome, transcriptome and secretome provides insight into its pioneer colonization strategies of wood.</title>
        <authorList>
            <person name="Hori C."/>
            <person name="Ishida T."/>
            <person name="Igarashi K."/>
            <person name="Samejima M."/>
            <person name="Suzuki H."/>
            <person name="Master E."/>
            <person name="Ferreira P."/>
            <person name="Ruiz-Duenas F.J."/>
            <person name="Held B."/>
            <person name="Canessa P."/>
            <person name="Larrondo L.F."/>
            <person name="Schmoll M."/>
            <person name="Druzhinina I.S."/>
            <person name="Kubicek C.P."/>
            <person name="Gaskell J.A."/>
            <person name="Kersten P."/>
            <person name="St John F."/>
            <person name="Glasner J."/>
            <person name="Sabat G."/>
            <person name="Splinter BonDurant S."/>
            <person name="Syed K."/>
            <person name="Yadav J."/>
            <person name="Mgbeahuruike A.C."/>
            <person name="Kovalchuk A."/>
            <person name="Asiegbu F.O."/>
            <person name="Lackner G."/>
            <person name="Hoffmeister D."/>
            <person name="Rencoret J."/>
            <person name="Gutierrez A."/>
            <person name="Sun H."/>
            <person name="Lindquist E."/>
            <person name="Barry K."/>
            <person name="Riley R."/>
            <person name="Grigoriev I.V."/>
            <person name="Henrissat B."/>
            <person name="Kues U."/>
            <person name="Berka R.M."/>
            <person name="Martinez A.T."/>
            <person name="Covert S.F."/>
            <person name="Blanchette R.A."/>
            <person name="Cullen D."/>
        </authorList>
    </citation>
    <scope>NUCLEOTIDE SEQUENCE [LARGE SCALE GENOMIC DNA]</scope>
    <source>
        <strain evidence="5 6">11061_1 CR5-6</strain>
    </source>
</reference>
<accession>A0A0C3SAP8</accession>
<gene>
    <name evidence="5" type="ORF">PHLGIDRAFT_322497</name>
</gene>
<dbReference type="EMBL" id="KN840466">
    <property type="protein sequence ID" value="KIP09407.1"/>
    <property type="molecule type" value="Genomic_DNA"/>
</dbReference>
<feature type="domain" description="MYND-type" evidence="4">
    <location>
        <begin position="5"/>
        <end position="30"/>
    </location>
</feature>
<dbReference type="Gene3D" id="6.10.140.2220">
    <property type="match status" value="1"/>
</dbReference>
<dbReference type="Pfam" id="PF01753">
    <property type="entry name" value="zf-MYND"/>
    <property type="match status" value="1"/>
</dbReference>
<keyword evidence="6" id="KW-1185">Reference proteome</keyword>
<keyword evidence="3" id="KW-0862">Zinc</keyword>
<evidence type="ECO:0000256" key="3">
    <source>
        <dbReference type="ARBA" id="ARBA00022833"/>
    </source>
</evidence>
<protein>
    <recommendedName>
        <fullName evidence="4">MYND-type domain-containing protein</fullName>
    </recommendedName>
</protein>
<dbReference type="OrthoDB" id="2844293at2759"/>
<dbReference type="HOGENOM" id="CLU_2237572_0_0_1"/>
<keyword evidence="2" id="KW-0863">Zinc-finger</keyword>
<evidence type="ECO:0000259" key="4">
    <source>
        <dbReference type="Pfam" id="PF01753"/>
    </source>
</evidence>
<evidence type="ECO:0000313" key="5">
    <source>
        <dbReference type="EMBL" id="KIP09407.1"/>
    </source>
</evidence>
<dbReference type="AlphaFoldDB" id="A0A0C3SAP8"/>